<dbReference type="InterPro" id="IPR051564">
    <property type="entry name" value="LRR_receptor-like_kinase"/>
</dbReference>
<dbReference type="OrthoDB" id="1741172at2759"/>
<reference evidence="2" key="2">
    <citation type="journal article" date="2023" name="Plants (Basel)">
        <title>Annotation of the Turnera subulata (Passifloraceae) Draft Genome Reveals the S-Locus Evolved after the Divergence of Turneroideae from Passifloroideae in a Stepwise Manner.</title>
        <authorList>
            <person name="Henning P.M."/>
            <person name="Roalson E.H."/>
            <person name="Mir W."/>
            <person name="McCubbin A.G."/>
            <person name="Shore J.S."/>
        </authorList>
    </citation>
    <scope>NUCLEOTIDE SEQUENCE</scope>
    <source>
        <strain evidence="2">F60SS</strain>
    </source>
</reference>
<dbReference type="Proteomes" id="UP001141552">
    <property type="component" value="Unassembled WGS sequence"/>
</dbReference>
<comment type="caution">
    <text evidence="2">The sequence shown here is derived from an EMBL/GenBank/DDBJ whole genome shotgun (WGS) entry which is preliminary data.</text>
</comment>
<dbReference type="Pfam" id="PF00069">
    <property type="entry name" value="Pkinase"/>
    <property type="match status" value="1"/>
</dbReference>
<protein>
    <recommendedName>
        <fullName evidence="1">Protein kinase domain-containing protein</fullName>
    </recommendedName>
</protein>
<dbReference type="InterPro" id="IPR000719">
    <property type="entry name" value="Prot_kinase_dom"/>
</dbReference>
<dbReference type="PANTHER" id="PTHR48055:SF46">
    <property type="entry name" value="LEUCINE-RICH REPEAT SERINE_THREONINE-PROTEIN KINASE 1"/>
    <property type="match status" value="1"/>
</dbReference>
<evidence type="ECO:0000313" key="2">
    <source>
        <dbReference type="EMBL" id="KAJ4827302.1"/>
    </source>
</evidence>
<gene>
    <name evidence="2" type="ORF">Tsubulata_028261</name>
</gene>
<accession>A0A9Q0FBF1</accession>
<evidence type="ECO:0000313" key="3">
    <source>
        <dbReference type="Proteomes" id="UP001141552"/>
    </source>
</evidence>
<organism evidence="2 3">
    <name type="scientific">Turnera subulata</name>
    <dbReference type="NCBI Taxonomy" id="218843"/>
    <lineage>
        <taxon>Eukaryota</taxon>
        <taxon>Viridiplantae</taxon>
        <taxon>Streptophyta</taxon>
        <taxon>Embryophyta</taxon>
        <taxon>Tracheophyta</taxon>
        <taxon>Spermatophyta</taxon>
        <taxon>Magnoliopsida</taxon>
        <taxon>eudicotyledons</taxon>
        <taxon>Gunneridae</taxon>
        <taxon>Pentapetalae</taxon>
        <taxon>rosids</taxon>
        <taxon>fabids</taxon>
        <taxon>Malpighiales</taxon>
        <taxon>Passifloraceae</taxon>
        <taxon>Turnera</taxon>
    </lineage>
</organism>
<feature type="domain" description="Protein kinase" evidence="1">
    <location>
        <begin position="1"/>
        <end position="173"/>
    </location>
</feature>
<sequence>MAAWCCCHPNLVEQRSSSGYLYKLLKDQEAEASNAVVEAVYGKVVNIPMVYLNLGIPLGQNMKKATAWRPIIDRFHKRALEHLHNREPPIVHADIKPGNIVLGRDFAPKVIDFGFSREMVGAIADVNYVIPPNERPPVTPGYAGPELAAEGKLHSPFDIYSLGIVMLEMMTGQ</sequence>
<evidence type="ECO:0000259" key="1">
    <source>
        <dbReference type="PROSITE" id="PS50011"/>
    </source>
</evidence>
<name>A0A9Q0FBF1_9ROSI</name>
<dbReference type="InterPro" id="IPR011009">
    <property type="entry name" value="Kinase-like_dom_sf"/>
</dbReference>
<dbReference type="AlphaFoldDB" id="A0A9Q0FBF1"/>
<dbReference type="InterPro" id="IPR008271">
    <property type="entry name" value="Ser/Thr_kinase_AS"/>
</dbReference>
<dbReference type="PROSITE" id="PS00108">
    <property type="entry name" value="PROTEIN_KINASE_ST"/>
    <property type="match status" value="1"/>
</dbReference>
<dbReference type="EMBL" id="JAKUCV010006440">
    <property type="protein sequence ID" value="KAJ4827302.1"/>
    <property type="molecule type" value="Genomic_DNA"/>
</dbReference>
<keyword evidence="3" id="KW-1185">Reference proteome</keyword>
<dbReference type="PANTHER" id="PTHR48055">
    <property type="entry name" value="LEUCINE-RICH REPEAT RECEPTOR PROTEIN KINASE EMS1"/>
    <property type="match status" value="1"/>
</dbReference>
<dbReference type="GO" id="GO:0004672">
    <property type="term" value="F:protein kinase activity"/>
    <property type="evidence" value="ECO:0007669"/>
    <property type="project" value="InterPro"/>
</dbReference>
<dbReference type="GO" id="GO:0016020">
    <property type="term" value="C:membrane"/>
    <property type="evidence" value="ECO:0007669"/>
    <property type="project" value="TreeGrafter"/>
</dbReference>
<dbReference type="PROSITE" id="PS50011">
    <property type="entry name" value="PROTEIN_KINASE_DOM"/>
    <property type="match status" value="1"/>
</dbReference>
<dbReference type="Gene3D" id="1.10.510.10">
    <property type="entry name" value="Transferase(Phosphotransferase) domain 1"/>
    <property type="match status" value="1"/>
</dbReference>
<reference evidence="2" key="1">
    <citation type="submission" date="2022-02" db="EMBL/GenBank/DDBJ databases">
        <authorList>
            <person name="Henning P.M."/>
            <person name="McCubbin A.G."/>
            <person name="Shore J.S."/>
        </authorList>
    </citation>
    <scope>NUCLEOTIDE SEQUENCE</scope>
    <source>
        <strain evidence="2">F60SS</strain>
        <tissue evidence="2">Leaves</tissue>
    </source>
</reference>
<dbReference type="GO" id="GO:0005524">
    <property type="term" value="F:ATP binding"/>
    <property type="evidence" value="ECO:0007669"/>
    <property type="project" value="InterPro"/>
</dbReference>
<proteinExistence type="predicted"/>
<dbReference type="SUPFAM" id="SSF56112">
    <property type="entry name" value="Protein kinase-like (PK-like)"/>
    <property type="match status" value="1"/>
</dbReference>